<feature type="transmembrane region" description="Helical" evidence="1">
    <location>
        <begin position="6"/>
        <end position="23"/>
    </location>
</feature>
<evidence type="ECO:0000313" key="3">
    <source>
        <dbReference type="Proteomes" id="UP000199648"/>
    </source>
</evidence>
<dbReference type="Proteomes" id="UP000199648">
    <property type="component" value="Unassembled WGS sequence"/>
</dbReference>
<evidence type="ECO:0000313" key="2">
    <source>
        <dbReference type="EMBL" id="SCZ59087.1"/>
    </source>
</evidence>
<dbReference type="RefSeq" id="WP_092995617.1">
    <property type="nucleotide sequence ID" value="NZ_FMWD01000005.1"/>
</dbReference>
<sequence length="84" mass="9243">MTDVVWLAAIVIAAIGPMVQSTFSRNPAMSPVKYVAFTFVWPFVVLSSLPLLWSDELSPAILAVTALVFISMVICTGVFILRRR</sequence>
<keyword evidence="1" id="KW-0812">Transmembrane</keyword>
<keyword evidence="3" id="KW-1185">Reference proteome</keyword>
<accession>A0A1G5QBL6</accession>
<evidence type="ECO:0000256" key="1">
    <source>
        <dbReference type="SAM" id="Phobius"/>
    </source>
</evidence>
<feature type="transmembrane region" description="Helical" evidence="1">
    <location>
        <begin position="59"/>
        <end position="81"/>
    </location>
</feature>
<proteinExistence type="predicted"/>
<feature type="transmembrane region" description="Helical" evidence="1">
    <location>
        <begin position="35"/>
        <end position="53"/>
    </location>
</feature>
<dbReference type="AlphaFoldDB" id="A0A1G5QBL6"/>
<keyword evidence="1" id="KW-0472">Membrane</keyword>
<name>A0A1G5QBL6_9GAMM</name>
<gene>
    <name evidence="2" type="ORF">SAMN03097708_01785</name>
</gene>
<dbReference type="EMBL" id="FMWD01000005">
    <property type="protein sequence ID" value="SCZ59087.1"/>
    <property type="molecule type" value="Genomic_DNA"/>
</dbReference>
<reference evidence="2 3" key="1">
    <citation type="submission" date="2016-10" db="EMBL/GenBank/DDBJ databases">
        <authorList>
            <person name="de Groot N.N."/>
        </authorList>
    </citation>
    <scope>NUCLEOTIDE SEQUENCE [LARGE SCALE GENOMIC DNA]</scope>
    <source>
        <strain evidence="2 3">HLD2</strain>
    </source>
</reference>
<keyword evidence="1" id="KW-1133">Transmembrane helix</keyword>
<protein>
    <submittedName>
        <fullName evidence="2">Uncharacterized protein</fullName>
    </submittedName>
</protein>
<organism evidence="2 3">
    <name type="scientific">Thiohalomonas denitrificans</name>
    <dbReference type="NCBI Taxonomy" id="415747"/>
    <lineage>
        <taxon>Bacteria</taxon>
        <taxon>Pseudomonadati</taxon>
        <taxon>Pseudomonadota</taxon>
        <taxon>Gammaproteobacteria</taxon>
        <taxon>Thiohalomonadales</taxon>
        <taxon>Thiohalomonadaceae</taxon>
        <taxon>Thiohalomonas</taxon>
    </lineage>
</organism>